<organism evidence="1 2">
    <name type="scientific">Portunus trituberculatus</name>
    <name type="common">Swimming crab</name>
    <name type="synonym">Neptunus trituberculatus</name>
    <dbReference type="NCBI Taxonomy" id="210409"/>
    <lineage>
        <taxon>Eukaryota</taxon>
        <taxon>Metazoa</taxon>
        <taxon>Ecdysozoa</taxon>
        <taxon>Arthropoda</taxon>
        <taxon>Crustacea</taxon>
        <taxon>Multicrustacea</taxon>
        <taxon>Malacostraca</taxon>
        <taxon>Eumalacostraca</taxon>
        <taxon>Eucarida</taxon>
        <taxon>Decapoda</taxon>
        <taxon>Pleocyemata</taxon>
        <taxon>Brachyura</taxon>
        <taxon>Eubrachyura</taxon>
        <taxon>Portunoidea</taxon>
        <taxon>Portunidae</taxon>
        <taxon>Portuninae</taxon>
        <taxon>Portunus</taxon>
    </lineage>
</organism>
<reference evidence="1 2" key="1">
    <citation type="submission" date="2019-05" db="EMBL/GenBank/DDBJ databases">
        <title>Another draft genome of Portunus trituberculatus and its Hox gene families provides insights of decapod evolution.</title>
        <authorList>
            <person name="Jeong J.-H."/>
            <person name="Song I."/>
            <person name="Kim S."/>
            <person name="Choi T."/>
            <person name="Kim D."/>
            <person name="Ryu S."/>
            <person name="Kim W."/>
        </authorList>
    </citation>
    <scope>NUCLEOTIDE SEQUENCE [LARGE SCALE GENOMIC DNA]</scope>
    <source>
        <tissue evidence="1">Muscle</tissue>
    </source>
</reference>
<dbReference type="Proteomes" id="UP000324222">
    <property type="component" value="Unassembled WGS sequence"/>
</dbReference>
<keyword evidence="2" id="KW-1185">Reference proteome</keyword>
<sequence length="8" mass="1198">MWARHRWR</sequence>
<evidence type="ECO:0000313" key="2">
    <source>
        <dbReference type="Proteomes" id="UP000324222"/>
    </source>
</evidence>
<accession>A0A5B7KPN0</accession>
<protein>
    <submittedName>
        <fullName evidence="1">Uncharacterized protein</fullName>
    </submittedName>
</protein>
<comment type="caution">
    <text evidence="1">The sequence shown here is derived from an EMBL/GenBank/DDBJ whole genome shotgun (WGS) entry which is preliminary data.</text>
</comment>
<dbReference type="EMBL" id="VSRR010153155">
    <property type="protein sequence ID" value="MPD06825.1"/>
    <property type="molecule type" value="Genomic_DNA"/>
</dbReference>
<proteinExistence type="predicted"/>
<name>A0A5B7KPN0_PORTR</name>
<gene>
    <name evidence="1" type="ORF">E2C01_102655</name>
</gene>
<evidence type="ECO:0000313" key="1">
    <source>
        <dbReference type="EMBL" id="MPD06825.1"/>
    </source>
</evidence>